<keyword evidence="2" id="KW-1185">Reference proteome</keyword>
<dbReference type="RefSeq" id="WP_189423586.1">
    <property type="nucleotide sequence ID" value="NZ_BMZE01000001.1"/>
</dbReference>
<name>A0A918RXR2_9HYPH</name>
<protein>
    <submittedName>
        <fullName evidence="1">Uncharacterized protein</fullName>
    </submittedName>
</protein>
<organism evidence="1 2">
    <name type="scientific">Devosia pacifica</name>
    <dbReference type="NCBI Taxonomy" id="1335967"/>
    <lineage>
        <taxon>Bacteria</taxon>
        <taxon>Pseudomonadati</taxon>
        <taxon>Pseudomonadota</taxon>
        <taxon>Alphaproteobacteria</taxon>
        <taxon>Hyphomicrobiales</taxon>
        <taxon>Devosiaceae</taxon>
        <taxon>Devosia</taxon>
    </lineage>
</organism>
<evidence type="ECO:0000313" key="2">
    <source>
        <dbReference type="Proteomes" id="UP000646579"/>
    </source>
</evidence>
<proteinExistence type="predicted"/>
<reference evidence="1" key="1">
    <citation type="journal article" date="2014" name="Int. J. Syst. Evol. Microbiol.">
        <title>Complete genome sequence of Corynebacterium casei LMG S-19264T (=DSM 44701T), isolated from a smear-ripened cheese.</title>
        <authorList>
            <consortium name="US DOE Joint Genome Institute (JGI-PGF)"/>
            <person name="Walter F."/>
            <person name="Albersmeier A."/>
            <person name="Kalinowski J."/>
            <person name="Ruckert C."/>
        </authorList>
    </citation>
    <scope>NUCLEOTIDE SEQUENCE</scope>
    <source>
        <strain evidence="1">KCTC 32437</strain>
    </source>
</reference>
<dbReference type="Proteomes" id="UP000646579">
    <property type="component" value="Unassembled WGS sequence"/>
</dbReference>
<sequence length="118" mass="12360">MTPLDRALAAIDALGAEYAATKDRVASDARYQALAAAAVEDDLNIPGGHFGMPAIVAANASSQHWRCLRAKALAHARQAHIKGFPASAKASLTKAAECRAAEHRYLAAERRAAARVAA</sequence>
<dbReference type="EMBL" id="BMZE01000001">
    <property type="protein sequence ID" value="GHA15376.1"/>
    <property type="molecule type" value="Genomic_DNA"/>
</dbReference>
<reference evidence="1" key="2">
    <citation type="submission" date="2020-09" db="EMBL/GenBank/DDBJ databases">
        <authorList>
            <person name="Sun Q."/>
            <person name="Kim S."/>
        </authorList>
    </citation>
    <scope>NUCLEOTIDE SEQUENCE</scope>
    <source>
        <strain evidence="1">KCTC 32437</strain>
    </source>
</reference>
<dbReference type="AlphaFoldDB" id="A0A918RXR2"/>
<evidence type="ECO:0000313" key="1">
    <source>
        <dbReference type="EMBL" id="GHA15376.1"/>
    </source>
</evidence>
<accession>A0A918RXR2</accession>
<gene>
    <name evidence="1" type="ORF">GCM10007989_07680</name>
</gene>
<comment type="caution">
    <text evidence="1">The sequence shown here is derived from an EMBL/GenBank/DDBJ whole genome shotgun (WGS) entry which is preliminary data.</text>
</comment>